<dbReference type="EMBL" id="LBHB01000001">
    <property type="protein sequence ID" value="KLE35483.1"/>
    <property type="molecule type" value="Genomic_DNA"/>
</dbReference>
<evidence type="ECO:0000256" key="2">
    <source>
        <dbReference type="SAM" id="Phobius"/>
    </source>
</evidence>
<feature type="compositionally biased region" description="Polar residues" evidence="1">
    <location>
        <begin position="292"/>
        <end position="305"/>
    </location>
</feature>
<organism evidence="4 5">
    <name type="scientific">Aurantiacibacter luteus</name>
    <dbReference type="NCBI Taxonomy" id="1581420"/>
    <lineage>
        <taxon>Bacteria</taxon>
        <taxon>Pseudomonadati</taxon>
        <taxon>Pseudomonadota</taxon>
        <taxon>Alphaproteobacteria</taxon>
        <taxon>Sphingomonadales</taxon>
        <taxon>Erythrobacteraceae</taxon>
        <taxon>Aurantiacibacter</taxon>
    </lineage>
</organism>
<dbReference type="STRING" id="1581420.AAW00_03395"/>
<dbReference type="Proteomes" id="UP000053464">
    <property type="component" value="Unassembled WGS sequence"/>
</dbReference>
<dbReference type="RefSeq" id="WP_047002885.1">
    <property type="nucleotide sequence ID" value="NZ_LBHB01000001.1"/>
</dbReference>
<proteinExistence type="predicted"/>
<name>A0A0G9N1R7_9SPHN</name>
<feature type="domain" description="Putative Flp pilus-assembly TadG-like N-terminal" evidence="3">
    <location>
        <begin position="25"/>
        <end position="70"/>
    </location>
</feature>
<keyword evidence="2" id="KW-0812">Transmembrane</keyword>
<keyword evidence="5" id="KW-1185">Reference proteome</keyword>
<feature type="transmembrane region" description="Helical" evidence="2">
    <location>
        <begin position="27"/>
        <end position="46"/>
    </location>
</feature>
<dbReference type="SUPFAM" id="SSF53300">
    <property type="entry name" value="vWA-like"/>
    <property type="match status" value="1"/>
</dbReference>
<dbReference type="InterPro" id="IPR036465">
    <property type="entry name" value="vWFA_dom_sf"/>
</dbReference>
<dbReference type="Gene3D" id="3.40.50.410">
    <property type="entry name" value="von Willebrand factor, type A domain"/>
    <property type="match status" value="2"/>
</dbReference>
<accession>A0A0G9N1R7</accession>
<keyword evidence="2" id="KW-0472">Membrane</keyword>
<evidence type="ECO:0000313" key="4">
    <source>
        <dbReference type="EMBL" id="KLE35483.1"/>
    </source>
</evidence>
<protein>
    <recommendedName>
        <fullName evidence="3">Putative Flp pilus-assembly TadG-like N-terminal domain-containing protein</fullName>
    </recommendedName>
</protein>
<gene>
    <name evidence="4" type="ORF">AAW00_03395</name>
</gene>
<dbReference type="Pfam" id="PF13400">
    <property type="entry name" value="Tad"/>
    <property type="match status" value="1"/>
</dbReference>
<dbReference type="AlphaFoldDB" id="A0A0G9N1R7"/>
<keyword evidence="2" id="KW-1133">Transmembrane helix</keyword>
<reference evidence="4 5" key="1">
    <citation type="submission" date="2015-04" db="EMBL/GenBank/DDBJ databases">
        <title>The draft genome sequence of Erythrobacter luteus KA37.</title>
        <authorList>
            <person name="Zhuang L."/>
            <person name="Liu Y."/>
            <person name="Shao Z."/>
        </authorList>
    </citation>
    <scope>NUCLEOTIDE SEQUENCE [LARGE SCALE GENOMIC DNA]</scope>
    <source>
        <strain evidence="4 5">KA37</strain>
    </source>
</reference>
<evidence type="ECO:0000313" key="5">
    <source>
        <dbReference type="Proteomes" id="UP000053464"/>
    </source>
</evidence>
<evidence type="ECO:0000259" key="3">
    <source>
        <dbReference type="Pfam" id="PF13400"/>
    </source>
</evidence>
<feature type="region of interest" description="Disordered" evidence="1">
    <location>
        <begin position="286"/>
        <end position="305"/>
    </location>
</feature>
<sequence length="641" mass="70510">MATPSPHPRCLIGRFLGDFARDASGNVLAIIAISIFPLIALVGGGVDMGRGYLVQSRLQQACDAGVLAARQRLGSEVVVNGEVPDEVAETGNRFFNVNFRDGAYGSEDRAFEMALEDDFAITGTASATVPTTLMRVFNFEEVEVSTSCQAVLNFTDTDIMMVLDVTGSMRHTNPGDTMSRLDSLKQVIRDFHTQVDGSKAPGTTIRYGFVPYATNVNVGGLLRDNWVVDDWTYQTRQRASLATNANSSTYYRGWTYVSGDRPDWNNWPIYSTYAATFHAATSADQRGHYSCDQGNPPDTLTSTSAPTGPSYVEVQASPAATLTVTPKRVTENGTRYTTTLNGAMCEKRSLTSNNYVQDVEEVVSVPDTSYNWKYAPFSRDVSNWRSETGGCIEERSTYQITDYDNVDFDRALDLDIDLVPGRNDRTKWRPRYPDTIFTRALKDNGSGAINVDAVTTTDTFSKTGTWWFSACPAAARKLAPISSGELDSYLATLVPYGATYHDIGMIWGGRLLSPTGLFASENEDSNGRSRSRHMIWMTDGQTEPYDLAYGAYGTEPLDRRRWSPGSSMTLAQTVEARFGVACEEVKKRNITVWVIAFGTQLNPIMEECAGPNRSFEAANAVELNEAFTSIASSMGDLRVSR</sequence>
<comment type="caution">
    <text evidence="4">The sequence shown here is derived from an EMBL/GenBank/DDBJ whole genome shotgun (WGS) entry which is preliminary data.</text>
</comment>
<dbReference type="PATRIC" id="fig|1581420.6.peg.688"/>
<dbReference type="InterPro" id="IPR028087">
    <property type="entry name" value="Tad_N"/>
</dbReference>
<dbReference type="OrthoDB" id="7522752at2"/>
<evidence type="ECO:0000256" key="1">
    <source>
        <dbReference type="SAM" id="MobiDB-lite"/>
    </source>
</evidence>